<comment type="caution">
    <text evidence="1">The sequence shown here is derived from an EMBL/GenBank/DDBJ whole genome shotgun (WGS) entry which is preliminary data.</text>
</comment>
<protein>
    <submittedName>
        <fullName evidence="1">Uncharacterized protein</fullName>
    </submittedName>
</protein>
<dbReference type="Proteomes" id="UP000707071">
    <property type="component" value="Unassembled WGS sequence"/>
</dbReference>
<organism evidence="1 2">
    <name type="scientific">Claviceps aff. purpurea</name>
    <dbReference type="NCBI Taxonomy" id="1967640"/>
    <lineage>
        <taxon>Eukaryota</taxon>
        <taxon>Fungi</taxon>
        <taxon>Dikarya</taxon>
        <taxon>Ascomycota</taxon>
        <taxon>Pezizomycotina</taxon>
        <taxon>Sordariomycetes</taxon>
        <taxon>Hypocreomycetidae</taxon>
        <taxon>Hypocreales</taxon>
        <taxon>Clavicipitaceae</taxon>
        <taxon>Claviceps</taxon>
    </lineage>
</organism>
<sequence>MAGTPQPVGGVYISAATPQQRIPHCIRLMMHCPWMQDFKTTVPWRITAPSFRLSDASILDTRRRRVQFERGNCAGQPLEEALTPLWLHRRPP</sequence>
<accession>A0A9P7U8N3</accession>
<evidence type="ECO:0000313" key="1">
    <source>
        <dbReference type="EMBL" id="KAG6301194.1"/>
    </source>
</evidence>
<keyword evidence="2" id="KW-1185">Reference proteome</keyword>
<evidence type="ECO:0000313" key="2">
    <source>
        <dbReference type="Proteomes" id="UP000707071"/>
    </source>
</evidence>
<dbReference type="AlphaFoldDB" id="A0A9P7U8N3"/>
<gene>
    <name evidence="1" type="ORF">E4U09_005597</name>
</gene>
<dbReference type="EMBL" id="SRRH01000048">
    <property type="protein sequence ID" value="KAG6301194.1"/>
    <property type="molecule type" value="Genomic_DNA"/>
</dbReference>
<name>A0A9P7U8N3_9HYPO</name>
<proteinExistence type="predicted"/>
<reference evidence="1 2" key="1">
    <citation type="journal article" date="2020" name="bioRxiv">
        <title>Whole genome comparisons of ergot fungi reveals the divergence and evolution of species within the genus Claviceps are the result of varying mechanisms driving genome evolution and host range expansion.</title>
        <authorList>
            <person name="Wyka S.A."/>
            <person name="Mondo S.J."/>
            <person name="Liu M."/>
            <person name="Dettman J."/>
            <person name="Nalam V."/>
            <person name="Broders K.D."/>
        </authorList>
    </citation>
    <scope>NUCLEOTIDE SEQUENCE [LARGE SCALE GENOMIC DNA]</scope>
    <source>
        <strain evidence="1 2">Clav52</strain>
    </source>
</reference>